<evidence type="ECO:0000313" key="3">
    <source>
        <dbReference type="Proteomes" id="UP000186744"/>
    </source>
</evidence>
<dbReference type="GO" id="GO:0003676">
    <property type="term" value="F:nucleic acid binding"/>
    <property type="evidence" value="ECO:0007669"/>
    <property type="project" value="InterPro"/>
</dbReference>
<reference evidence="3" key="1">
    <citation type="submission" date="2017-01" db="EMBL/GenBank/DDBJ databases">
        <authorList>
            <person name="Varghese N."/>
            <person name="Submissions S."/>
        </authorList>
    </citation>
    <scope>NUCLEOTIDE SEQUENCE [LARGE SCALE GENOMIC DNA]</scope>
    <source>
        <strain evidence="3">DSM 18017</strain>
    </source>
</reference>
<dbReference type="EMBL" id="FTOL01000015">
    <property type="protein sequence ID" value="SIT25455.1"/>
    <property type="molecule type" value="Genomic_DNA"/>
</dbReference>
<dbReference type="AlphaFoldDB" id="A0A1N7QRC8"/>
<name>A0A1N7QRC8_9FLAO</name>
<feature type="compositionally biased region" description="Basic and acidic residues" evidence="1">
    <location>
        <begin position="648"/>
        <end position="665"/>
    </location>
</feature>
<organism evidence="2 3">
    <name type="scientific">Chryseobacterium ureilyticum</name>
    <dbReference type="NCBI Taxonomy" id="373668"/>
    <lineage>
        <taxon>Bacteria</taxon>
        <taxon>Pseudomonadati</taxon>
        <taxon>Bacteroidota</taxon>
        <taxon>Flavobacteriia</taxon>
        <taxon>Flavobacteriales</taxon>
        <taxon>Weeksellaceae</taxon>
        <taxon>Chryseobacterium group</taxon>
        <taxon>Chryseobacterium</taxon>
    </lineage>
</organism>
<evidence type="ECO:0008006" key="4">
    <source>
        <dbReference type="Google" id="ProtNLM"/>
    </source>
</evidence>
<feature type="region of interest" description="Disordered" evidence="1">
    <location>
        <begin position="645"/>
        <end position="665"/>
    </location>
</feature>
<evidence type="ECO:0000313" key="2">
    <source>
        <dbReference type="EMBL" id="SIT25455.1"/>
    </source>
</evidence>
<dbReference type="SUPFAM" id="SSF53098">
    <property type="entry name" value="Ribonuclease H-like"/>
    <property type="match status" value="1"/>
</dbReference>
<dbReference type="InterPro" id="IPR036397">
    <property type="entry name" value="RNaseH_sf"/>
</dbReference>
<proteinExistence type="predicted"/>
<evidence type="ECO:0000256" key="1">
    <source>
        <dbReference type="SAM" id="MobiDB-lite"/>
    </source>
</evidence>
<dbReference type="Proteomes" id="UP000186744">
    <property type="component" value="Unassembled WGS sequence"/>
</dbReference>
<dbReference type="RefSeq" id="WP_076554090.1">
    <property type="nucleotide sequence ID" value="NZ_FTOL01000015.1"/>
</dbReference>
<sequence length="686" mass="79963">MYQFYQNILTIPATILYEDSEIMSEANYKKLCRCSKINKVVTGRGLGNKAQVEFDSIPDRFKVKIVKKLGYPPKNNTQNLILNYYKDDYEAVDFFAYYLLDEYRTLSPEKQDEYVKNAQMLQALDLFIKETLAFVKSRNGKRGLTDIWNDAAKAITEVKEQIGHTLPKSARRLKDKLEDFKKNGYSSLVSENFGNIKASKVKDSEQEALLRTLLRDHRSLDNEQIAMIYNAVAKLQQFPELSASTIGNYRKKWNLQVMAGTKGEKGFDNELAMQVKRKAPSIPMAYWTVDGWDAELLYQKTTITKTLDGKNRTTTTYHHRLTIVVVLDPFNKYPVGYAIGTHENPELIQEALKNAVKHTEELFGAKHKVLQIQSDRYSIKKLTPFYEMVSKKFTPAKAHNSKTKVIEPWFKYFNRNYCQFAPNWSGEGVKSDTQPNEEYINKIKHSFPNEEGCVMQLVRMIEMDREKLRDQYIQAYANIPEKAKKVVSDKEFLLHFGETTGFTNKLSHNGLHVAINGQKMEYDSFDVNFRMNAHLDWTIKYDSDNLQEVLAYSEEKQISFMLIQKYVQPMALYDRQEGDSEELQKVFDFNKDTKQMIVDSVAEDSKLVNQMFIQNPELNNTLAKMLIVDSRGQHKDQRNAKRLNAGKKLLEKQNKKIEKQEQRSWEDEQMEYFNNKMDFSKYLDNE</sequence>
<dbReference type="Gene3D" id="3.30.420.10">
    <property type="entry name" value="Ribonuclease H-like superfamily/Ribonuclease H"/>
    <property type="match status" value="1"/>
</dbReference>
<gene>
    <name evidence="2" type="ORF">SAMN05421786_1156</name>
</gene>
<protein>
    <recommendedName>
        <fullName evidence="4">Integrase catalytic domain-containing protein</fullName>
    </recommendedName>
</protein>
<dbReference type="STRING" id="373668.SAMN05421786_1156"/>
<dbReference type="InterPro" id="IPR012337">
    <property type="entry name" value="RNaseH-like_sf"/>
</dbReference>
<keyword evidence="3" id="KW-1185">Reference proteome</keyword>
<accession>A0A1N7QRC8</accession>